<evidence type="ECO:0000256" key="2">
    <source>
        <dbReference type="ARBA" id="ARBA00022691"/>
    </source>
</evidence>
<protein>
    <recommendedName>
        <fullName evidence="5">Arsenite methyltransferase</fullName>
        <ecNumber evidence="4">2.1.1.137</ecNumber>
    </recommendedName>
</protein>
<evidence type="ECO:0000256" key="8">
    <source>
        <dbReference type="ARBA" id="ARBA00048428"/>
    </source>
</evidence>
<evidence type="ECO:0000256" key="4">
    <source>
        <dbReference type="ARBA" id="ARBA00034521"/>
    </source>
</evidence>
<organism evidence="10 11">
    <name type="scientific">Phrynosoma platyrhinos</name>
    <name type="common">Desert horned lizard</name>
    <dbReference type="NCBI Taxonomy" id="52577"/>
    <lineage>
        <taxon>Eukaryota</taxon>
        <taxon>Metazoa</taxon>
        <taxon>Chordata</taxon>
        <taxon>Craniata</taxon>
        <taxon>Vertebrata</taxon>
        <taxon>Euteleostomi</taxon>
        <taxon>Lepidosauria</taxon>
        <taxon>Squamata</taxon>
        <taxon>Bifurcata</taxon>
        <taxon>Unidentata</taxon>
        <taxon>Episquamata</taxon>
        <taxon>Toxicofera</taxon>
        <taxon>Iguania</taxon>
        <taxon>Phrynosomatidae</taxon>
        <taxon>Phrynosomatinae</taxon>
        <taxon>Phrynosoma</taxon>
    </lineage>
</organism>
<dbReference type="InterPro" id="IPR029063">
    <property type="entry name" value="SAM-dependent_MTases_sf"/>
</dbReference>
<dbReference type="Proteomes" id="UP000826234">
    <property type="component" value="Unassembled WGS sequence"/>
</dbReference>
<reference evidence="10 11" key="1">
    <citation type="journal article" date="2022" name="Gigascience">
        <title>A chromosome-level genome assembly and annotation of the desert horned lizard, Phrynosoma platyrhinos, provides insight into chromosomal rearrangements among reptiles.</title>
        <authorList>
            <person name="Koochekian N."/>
            <person name="Ascanio A."/>
            <person name="Farleigh K."/>
            <person name="Card D.C."/>
            <person name="Schield D.R."/>
            <person name="Castoe T.A."/>
            <person name="Jezkova T."/>
        </authorList>
    </citation>
    <scope>NUCLEOTIDE SEQUENCE [LARGE SCALE GENOMIC DNA]</scope>
    <source>
        <strain evidence="10">NK-2021</strain>
    </source>
</reference>
<comment type="similarity">
    <text evidence="3">Belongs to the methyltransferase superfamily. Arsenite methyltransferase family.</text>
</comment>
<comment type="caution">
    <text evidence="10">The sequence shown here is derived from an EMBL/GenBank/DDBJ whole genome shotgun (WGS) entry which is preliminary data.</text>
</comment>
<feature type="domain" description="Methyltransferase" evidence="9">
    <location>
        <begin position="73"/>
        <end position="226"/>
    </location>
</feature>
<evidence type="ECO:0000256" key="7">
    <source>
        <dbReference type="ARBA" id="ARBA00047943"/>
    </source>
</evidence>
<name>A0ABQ7T2U1_PHRPL</name>
<gene>
    <name evidence="10" type="ORF">JD844_006914</name>
</gene>
<evidence type="ECO:0000256" key="3">
    <source>
        <dbReference type="ARBA" id="ARBA00034487"/>
    </source>
</evidence>
<evidence type="ECO:0000256" key="5">
    <source>
        <dbReference type="ARBA" id="ARBA00034545"/>
    </source>
</evidence>
<keyword evidence="2" id="KW-0949">S-adenosyl-L-methionine</keyword>
<dbReference type="Gene3D" id="3.40.5.100">
    <property type="match status" value="1"/>
</dbReference>
<evidence type="ECO:0000313" key="11">
    <source>
        <dbReference type="Proteomes" id="UP000826234"/>
    </source>
</evidence>
<evidence type="ECO:0000313" key="10">
    <source>
        <dbReference type="EMBL" id="KAH0623792.1"/>
    </source>
</evidence>
<dbReference type="SUPFAM" id="SSF53335">
    <property type="entry name" value="S-adenosyl-L-methionine-dependent methyltransferases"/>
    <property type="match status" value="1"/>
</dbReference>
<evidence type="ECO:0000259" key="9">
    <source>
        <dbReference type="Pfam" id="PF13847"/>
    </source>
</evidence>
<keyword evidence="11" id="KW-1185">Reference proteome</keyword>
<dbReference type="PANTHER" id="PTHR43675:SF8">
    <property type="entry name" value="ARSENITE METHYLTRANSFERASE"/>
    <property type="match status" value="1"/>
</dbReference>
<comment type="catalytic activity">
    <reaction evidence="6">
        <text>arsenic triglutathione + [thioredoxin]-dithiol + S-adenosyl-L-methionine + 2 H2O = methylarsonous acid + [thioredoxin]-disulfide + 3 glutathione + S-adenosyl-L-homocysteine + H(+)</text>
        <dbReference type="Rhea" id="RHEA:69460"/>
        <dbReference type="Rhea" id="RHEA-COMP:10698"/>
        <dbReference type="Rhea" id="RHEA-COMP:10700"/>
        <dbReference type="ChEBI" id="CHEBI:15377"/>
        <dbReference type="ChEBI" id="CHEBI:15378"/>
        <dbReference type="ChEBI" id="CHEBI:17826"/>
        <dbReference type="ChEBI" id="CHEBI:29950"/>
        <dbReference type="ChEBI" id="CHEBI:50058"/>
        <dbReference type="ChEBI" id="CHEBI:57856"/>
        <dbReference type="ChEBI" id="CHEBI:57925"/>
        <dbReference type="ChEBI" id="CHEBI:59789"/>
        <dbReference type="ChEBI" id="CHEBI:183640"/>
        <dbReference type="EC" id="2.1.1.137"/>
    </reaction>
</comment>
<dbReference type="InterPro" id="IPR026669">
    <property type="entry name" value="Arsenite_MeTrfase-like"/>
</dbReference>
<dbReference type="Pfam" id="PF13847">
    <property type="entry name" value="Methyltransf_31"/>
    <property type="match status" value="1"/>
</dbReference>
<comment type="catalytic activity">
    <reaction evidence="7">
        <text>arsenic triglutathione + 2 [thioredoxin]-dithiol + 2 S-adenosyl-L-methionine + H2O = dimethylarsinous acid + 2 [thioredoxin]-disulfide + 3 glutathione + 2 S-adenosyl-L-homocysteine + 2 H(+)</text>
        <dbReference type="Rhea" id="RHEA:69464"/>
        <dbReference type="Rhea" id="RHEA-COMP:10698"/>
        <dbReference type="Rhea" id="RHEA-COMP:10700"/>
        <dbReference type="ChEBI" id="CHEBI:15377"/>
        <dbReference type="ChEBI" id="CHEBI:15378"/>
        <dbReference type="ChEBI" id="CHEBI:23808"/>
        <dbReference type="ChEBI" id="CHEBI:29950"/>
        <dbReference type="ChEBI" id="CHEBI:50058"/>
        <dbReference type="ChEBI" id="CHEBI:57856"/>
        <dbReference type="ChEBI" id="CHEBI:57925"/>
        <dbReference type="ChEBI" id="CHEBI:59789"/>
        <dbReference type="ChEBI" id="CHEBI:183640"/>
        <dbReference type="EC" id="2.1.1.137"/>
    </reaction>
</comment>
<dbReference type="PANTHER" id="PTHR43675">
    <property type="entry name" value="ARSENITE METHYLTRANSFERASE"/>
    <property type="match status" value="1"/>
</dbReference>
<dbReference type="EMBL" id="JAIPUX010001880">
    <property type="protein sequence ID" value="KAH0623792.1"/>
    <property type="molecule type" value="Genomic_DNA"/>
</dbReference>
<proteinExistence type="inferred from homology"/>
<evidence type="ECO:0000256" key="1">
    <source>
        <dbReference type="ARBA" id="ARBA00022679"/>
    </source>
</evidence>
<dbReference type="Gene3D" id="3.40.50.150">
    <property type="entry name" value="Vaccinia Virus protein VP39"/>
    <property type="match status" value="1"/>
</dbReference>
<keyword evidence="1" id="KW-0808">Transferase</keyword>
<sequence length="374" mass="42234">MVCGDMAEERIYREVQDYYSKELKKTEDLKTNACLTVTKPLPAFVRDALQCVHEEVSAKYYGCGLVVPECLEDCWILDLGSGSGRDCYMLSQLVGENGHITGVDMTEGQVEVAKKHINYHMNKFGYKKPNVNFIHGYMEKLDEAGLKVESYDLVISNCVINLSPDKRAVLHEAYQMLKTGGEMYFSDVYASCDLPEDIRKHRVLWGECLAGALWWKDLYKIAKEVGFQTPRLVTASRITLANKELESVVGNCQFVSATFRLFKIPKDSTAQQCKVIYKGGITGHEKELEFDVNYKFKQGEVVDVDEETANILQNSRFSTKFLIHPIEKTQPTLEGCHLGKQEQKLGDPFRFVEQMETKVTTKTPSGCCGSKGCC</sequence>
<evidence type="ECO:0000256" key="6">
    <source>
        <dbReference type="ARBA" id="ARBA00047941"/>
    </source>
</evidence>
<dbReference type="CDD" id="cd02440">
    <property type="entry name" value="AdoMet_MTases"/>
    <property type="match status" value="1"/>
</dbReference>
<dbReference type="EC" id="2.1.1.137" evidence="4"/>
<dbReference type="InterPro" id="IPR025714">
    <property type="entry name" value="Methyltranfer_dom"/>
</dbReference>
<accession>A0ABQ7T2U1</accession>
<comment type="catalytic activity">
    <reaction evidence="8">
        <text>arsenic triglutathione + 3 [thioredoxin]-dithiol + 3 S-adenosyl-L-methionine = trimethylarsine + 3 [thioredoxin]-disulfide + 3 glutathione + 3 S-adenosyl-L-homocysteine + 3 H(+)</text>
        <dbReference type="Rhea" id="RHEA:69432"/>
        <dbReference type="Rhea" id="RHEA-COMP:10698"/>
        <dbReference type="Rhea" id="RHEA-COMP:10700"/>
        <dbReference type="ChEBI" id="CHEBI:15378"/>
        <dbReference type="ChEBI" id="CHEBI:27130"/>
        <dbReference type="ChEBI" id="CHEBI:29950"/>
        <dbReference type="ChEBI" id="CHEBI:50058"/>
        <dbReference type="ChEBI" id="CHEBI:57856"/>
        <dbReference type="ChEBI" id="CHEBI:57925"/>
        <dbReference type="ChEBI" id="CHEBI:59789"/>
        <dbReference type="ChEBI" id="CHEBI:183640"/>
        <dbReference type="EC" id="2.1.1.137"/>
    </reaction>
</comment>